<proteinExistence type="predicted"/>
<sequence>MEKDAAVSDDDLHAFVDGQLDAERAPAVLRHLQAHPEAAVRAAAWQAQRLQLRRLHRDAEPGPTPAALASVVRRHARRERWRPWAQAVAAVLLVAAGAAGARWWPAVDPATATATATVASGNASAPQFVRDAATAYAVFAPEVRHAVEVPAQEEAHLVQWLSRRLGRPLTAPVLQSQGYRLLGGRLLAGGGGDDATAPRAQFMYEDARGRRVTLYVAVFPPGSRPRETAFRSLRNGDAESFYWIENGYGYALSAALPPAELQALAGVIYDQLYPH</sequence>
<dbReference type="EMBL" id="NEVM01000005">
    <property type="protein sequence ID" value="OZI30682.1"/>
    <property type="molecule type" value="Genomic_DNA"/>
</dbReference>
<dbReference type="OrthoDB" id="9152892at2"/>
<protein>
    <recommendedName>
        <fullName evidence="3">Anti-sigma factor</fullName>
    </recommendedName>
</protein>
<organism evidence="1 2">
    <name type="scientific">Bordetella genomosp. 10</name>
    <dbReference type="NCBI Taxonomy" id="1416804"/>
    <lineage>
        <taxon>Bacteria</taxon>
        <taxon>Pseudomonadati</taxon>
        <taxon>Pseudomonadota</taxon>
        <taxon>Betaproteobacteria</taxon>
        <taxon>Burkholderiales</taxon>
        <taxon>Alcaligenaceae</taxon>
        <taxon>Bordetella</taxon>
    </lineage>
</organism>
<accession>A0A261S152</accession>
<evidence type="ECO:0000313" key="2">
    <source>
        <dbReference type="Proteomes" id="UP000216020"/>
    </source>
</evidence>
<reference evidence="2" key="1">
    <citation type="submission" date="2017-05" db="EMBL/GenBank/DDBJ databases">
        <title>Complete and WGS of Bordetella genogroups.</title>
        <authorList>
            <person name="Spilker T."/>
            <person name="Lipuma J."/>
        </authorList>
    </citation>
    <scope>NUCLEOTIDE SEQUENCE [LARGE SCALE GENOMIC DNA]</scope>
    <source>
        <strain evidence="2">AU16122</strain>
    </source>
</reference>
<gene>
    <name evidence="1" type="ORF">CAL29_22065</name>
</gene>
<keyword evidence="2" id="KW-1185">Reference proteome</keyword>
<dbReference type="AlphaFoldDB" id="A0A261S152"/>
<dbReference type="Proteomes" id="UP000216020">
    <property type="component" value="Unassembled WGS sequence"/>
</dbReference>
<name>A0A261S152_9BORD</name>
<evidence type="ECO:0008006" key="3">
    <source>
        <dbReference type="Google" id="ProtNLM"/>
    </source>
</evidence>
<comment type="caution">
    <text evidence="1">The sequence shown here is derived from an EMBL/GenBank/DDBJ whole genome shotgun (WGS) entry which is preliminary data.</text>
</comment>
<evidence type="ECO:0000313" key="1">
    <source>
        <dbReference type="EMBL" id="OZI30682.1"/>
    </source>
</evidence>